<dbReference type="GO" id="GO:0102481">
    <property type="term" value="F:3D-(3,5/4)-trihydroxycyclohexane-1,2-dione hydrolase activity"/>
    <property type="evidence" value="ECO:0007669"/>
    <property type="project" value="UniProtKB-EC"/>
</dbReference>
<dbReference type="GO" id="GO:0009099">
    <property type="term" value="P:L-valine biosynthetic process"/>
    <property type="evidence" value="ECO:0007669"/>
    <property type="project" value="TreeGrafter"/>
</dbReference>
<dbReference type="Proteomes" id="UP000619033">
    <property type="component" value="Unassembled WGS sequence"/>
</dbReference>
<evidence type="ECO:0000259" key="4">
    <source>
        <dbReference type="Pfam" id="PF00205"/>
    </source>
</evidence>
<keyword evidence="2 3" id="KW-0786">Thiamine pyrophosphate</keyword>
<dbReference type="InterPro" id="IPR045229">
    <property type="entry name" value="TPP_enz"/>
</dbReference>
<dbReference type="AlphaFoldDB" id="A0A8J7MR38"/>
<dbReference type="InterPro" id="IPR030817">
    <property type="entry name" value="Myo_inos_IolD"/>
</dbReference>
<organism evidence="7 8">
    <name type="scientific">Fuscibacter oryzae</name>
    <dbReference type="NCBI Taxonomy" id="2803939"/>
    <lineage>
        <taxon>Bacteria</taxon>
        <taxon>Pseudomonadati</taxon>
        <taxon>Pseudomonadota</taxon>
        <taxon>Alphaproteobacteria</taxon>
        <taxon>Rhodobacterales</taxon>
        <taxon>Paracoccaceae</taxon>
        <taxon>Fuscibacter</taxon>
    </lineage>
</organism>
<dbReference type="GO" id="GO:0009097">
    <property type="term" value="P:isoleucine biosynthetic process"/>
    <property type="evidence" value="ECO:0007669"/>
    <property type="project" value="TreeGrafter"/>
</dbReference>
<dbReference type="SUPFAM" id="SSF52518">
    <property type="entry name" value="Thiamin diphosphate-binding fold (THDP-binding)"/>
    <property type="match status" value="2"/>
</dbReference>
<dbReference type="CDD" id="cd07035">
    <property type="entry name" value="TPP_PYR_POX_like"/>
    <property type="match status" value="1"/>
</dbReference>
<gene>
    <name evidence="7" type="primary">iolD</name>
    <name evidence="7" type="ORF">JI744_12595</name>
</gene>
<dbReference type="InterPro" id="IPR011766">
    <property type="entry name" value="TPP_enzyme_TPP-bd"/>
</dbReference>
<keyword evidence="8" id="KW-1185">Reference proteome</keyword>
<feature type="domain" description="Thiamine pyrophosphate enzyme TPP-binding" evidence="5">
    <location>
        <begin position="418"/>
        <end position="578"/>
    </location>
</feature>
<dbReference type="PANTHER" id="PTHR18968">
    <property type="entry name" value="THIAMINE PYROPHOSPHATE ENZYMES"/>
    <property type="match status" value="1"/>
</dbReference>
<dbReference type="GO" id="GO:0000287">
    <property type="term" value="F:magnesium ion binding"/>
    <property type="evidence" value="ECO:0007669"/>
    <property type="project" value="InterPro"/>
</dbReference>
<evidence type="ECO:0000313" key="7">
    <source>
        <dbReference type="EMBL" id="MBL4928947.1"/>
    </source>
</evidence>
<evidence type="ECO:0000256" key="3">
    <source>
        <dbReference type="RuleBase" id="RU362132"/>
    </source>
</evidence>
<dbReference type="InterPro" id="IPR012000">
    <property type="entry name" value="Thiamin_PyroP_enz_cen_dom"/>
</dbReference>
<dbReference type="SUPFAM" id="SSF52467">
    <property type="entry name" value="DHS-like NAD/FAD-binding domain"/>
    <property type="match status" value="1"/>
</dbReference>
<dbReference type="EMBL" id="JAESVP010000005">
    <property type="protein sequence ID" value="MBL4928947.1"/>
    <property type="molecule type" value="Genomic_DNA"/>
</dbReference>
<evidence type="ECO:0000256" key="1">
    <source>
        <dbReference type="ARBA" id="ARBA00007812"/>
    </source>
</evidence>
<proteinExistence type="inferred from homology"/>
<sequence length="623" mass="66534">MEHSTIRLTMAQALVRWLTVQFTEIDGQRVPLFAGVFGIFGHGNVTCLSEALEAVQETLPTWRGQNEQSMALAAIGFAKAKRRRQIMVATSSIGPGALNMVTAAGTAHANRLPVLLIAGDTFASRTPDPVLQQVEHFGNPTTTVNDAFKSVTRYWDRITLPEQIISSLPQAVGAMLDPADCGPAFIGLCQDTQEIAFDYPAEFFEPRLWAIPRPRADRRAIADAVALLKTAKAPLIIAGGGMRYSGAEEAVAKFAAARGIPVVETIAGKGGLTHYHPVHAGPIGIVGSTSANTLAAEADVILAIGTRLQDFTTGSWTAFSRDARFISINAARFDALKHRALAVVGDALECVDELDAALGAWQAPAGHLPRAKALFAEWDALLDSHQTPTNSPIPTYAQVVNLVNTAADDTDTLIAAAGGIPGEVAKGWRVKAPNTFDLEFGFSCMGYEIAAGWGCAMAQEGPGAAGGTPIVMLGDGTYMMMNSDIYSSVLSGHKMIIVVCDNGGYAVISRLQQFKGVPGFNNLLKDCRIQNRENPLHVDFAKHAEAMGAAARHCESLADLQGALDWAKANDRTTVISIVTDAYAWVPGDADWDVGVPEVSDRESVRQARAHQQEIRAKQRVGV</sequence>
<dbReference type="InterPro" id="IPR012001">
    <property type="entry name" value="Thiamin_PyroP_enz_TPP-bd_dom"/>
</dbReference>
<dbReference type="Gene3D" id="3.40.50.970">
    <property type="match status" value="2"/>
</dbReference>
<dbReference type="InterPro" id="IPR029035">
    <property type="entry name" value="DHS-like_NAD/FAD-binding_dom"/>
</dbReference>
<evidence type="ECO:0000259" key="5">
    <source>
        <dbReference type="Pfam" id="PF02775"/>
    </source>
</evidence>
<dbReference type="InterPro" id="IPR029061">
    <property type="entry name" value="THDP-binding"/>
</dbReference>
<protein>
    <submittedName>
        <fullName evidence="7">3D-(3,5/4)-trihydroxycyclohexane-1,2-dione acylhydrolase (Decyclizing)</fullName>
        <ecNumber evidence="7">3.7.1.22</ecNumber>
    </submittedName>
</protein>
<feature type="domain" description="Thiamine pyrophosphate enzyme central" evidence="4">
    <location>
        <begin position="221"/>
        <end position="354"/>
    </location>
</feature>
<dbReference type="RefSeq" id="WP_202661461.1">
    <property type="nucleotide sequence ID" value="NZ_JAESVP010000005.1"/>
</dbReference>
<keyword evidence="7" id="KW-0378">Hydrolase</keyword>
<evidence type="ECO:0000313" key="8">
    <source>
        <dbReference type="Proteomes" id="UP000619033"/>
    </source>
</evidence>
<dbReference type="NCBIfam" id="TIGR04377">
    <property type="entry name" value="myo_inos_iolD"/>
    <property type="match status" value="1"/>
</dbReference>
<dbReference type="Pfam" id="PF02775">
    <property type="entry name" value="TPP_enzyme_C"/>
    <property type="match status" value="1"/>
</dbReference>
<dbReference type="Gene3D" id="3.40.50.1220">
    <property type="entry name" value="TPP-binding domain"/>
    <property type="match status" value="1"/>
</dbReference>
<dbReference type="Pfam" id="PF02776">
    <property type="entry name" value="TPP_enzyme_N"/>
    <property type="match status" value="1"/>
</dbReference>
<dbReference type="GO" id="GO:0005948">
    <property type="term" value="C:acetolactate synthase complex"/>
    <property type="evidence" value="ECO:0007669"/>
    <property type="project" value="TreeGrafter"/>
</dbReference>
<dbReference type="GO" id="GO:0030976">
    <property type="term" value="F:thiamine pyrophosphate binding"/>
    <property type="evidence" value="ECO:0007669"/>
    <property type="project" value="InterPro"/>
</dbReference>
<name>A0A8J7MR38_9RHOB</name>
<dbReference type="PANTHER" id="PTHR18968:SF9">
    <property type="entry name" value="3D-(3,5_4)-TRIHYDROXYCYCLOHEXANE-1,2-DIONE HYDROLASE"/>
    <property type="match status" value="1"/>
</dbReference>
<comment type="similarity">
    <text evidence="1 3">Belongs to the TPP enzyme family.</text>
</comment>
<evidence type="ECO:0000256" key="2">
    <source>
        <dbReference type="ARBA" id="ARBA00023052"/>
    </source>
</evidence>
<dbReference type="GO" id="GO:0019310">
    <property type="term" value="P:inositol catabolic process"/>
    <property type="evidence" value="ECO:0007669"/>
    <property type="project" value="InterPro"/>
</dbReference>
<dbReference type="EC" id="3.7.1.22" evidence="7"/>
<accession>A0A8J7MR38</accession>
<dbReference type="GO" id="GO:0050660">
    <property type="term" value="F:flavin adenine dinucleotide binding"/>
    <property type="evidence" value="ECO:0007669"/>
    <property type="project" value="TreeGrafter"/>
</dbReference>
<dbReference type="GO" id="GO:0003984">
    <property type="term" value="F:acetolactate synthase activity"/>
    <property type="evidence" value="ECO:0007669"/>
    <property type="project" value="TreeGrafter"/>
</dbReference>
<evidence type="ECO:0000259" key="6">
    <source>
        <dbReference type="Pfam" id="PF02776"/>
    </source>
</evidence>
<feature type="domain" description="Thiamine pyrophosphate enzyme N-terminal TPP-binding" evidence="6">
    <location>
        <begin position="36"/>
        <end position="132"/>
    </location>
</feature>
<dbReference type="Pfam" id="PF00205">
    <property type="entry name" value="TPP_enzyme_M"/>
    <property type="match status" value="1"/>
</dbReference>
<reference evidence="7" key="1">
    <citation type="submission" date="2021-01" db="EMBL/GenBank/DDBJ databases">
        <title>Genome seq and assembly of Tabrizicola sp. KVB23.</title>
        <authorList>
            <person name="Chhetri G."/>
        </authorList>
    </citation>
    <scope>NUCLEOTIDE SEQUENCE</scope>
    <source>
        <strain evidence="7">KVB23</strain>
    </source>
</reference>
<comment type="caution">
    <text evidence="7">The sequence shown here is derived from an EMBL/GenBank/DDBJ whole genome shotgun (WGS) entry which is preliminary data.</text>
</comment>